<feature type="non-terminal residue" evidence="1">
    <location>
        <position position="1"/>
    </location>
</feature>
<dbReference type="EMBL" id="GEGO01006229">
    <property type="protein sequence ID" value="JAR89175.1"/>
    <property type="molecule type" value="Transcribed_RNA"/>
</dbReference>
<sequence length="99" mass="11087">QLNLDALSIPTNLKLQRCLAYFLVKSVFKDRDTPFLGRIFFRVKWSTKGACRRVASDGWTPGEKEQSYPNVYLSAVASQGGGGALKPILRWSFCDDNSI</sequence>
<dbReference type="AlphaFoldDB" id="A0A147BFW1"/>
<evidence type="ECO:0000313" key="1">
    <source>
        <dbReference type="EMBL" id="JAR89175.1"/>
    </source>
</evidence>
<accession>A0A147BFW1</accession>
<protein>
    <submittedName>
        <fullName evidence="1">Uncharacterized protein</fullName>
    </submittedName>
</protein>
<organism evidence="1">
    <name type="scientific">Ixodes ricinus</name>
    <name type="common">Common tick</name>
    <name type="synonym">Acarus ricinus</name>
    <dbReference type="NCBI Taxonomy" id="34613"/>
    <lineage>
        <taxon>Eukaryota</taxon>
        <taxon>Metazoa</taxon>
        <taxon>Ecdysozoa</taxon>
        <taxon>Arthropoda</taxon>
        <taxon>Chelicerata</taxon>
        <taxon>Arachnida</taxon>
        <taxon>Acari</taxon>
        <taxon>Parasitiformes</taxon>
        <taxon>Ixodida</taxon>
        <taxon>Ixodoidea</taxon>
        <taxon>Ixodidae</taxon>
        <taxon>Ixodinae</taxon>
        <taxon>Ixodes</taxon>
    </lineage>
</organism>
<proteinExistence type="predicted"/>
<reference evidence="1" key="1">
    <citation type="journal article" date="2018" name="PLoS Negl. Trop. Dis.">
        <title>Sialome diversity of ticks revealed by RNAseq of single tick salivary glands.</title>
        <authorList>
            <person name="Perner J."/>
            <person name="Kropackova S."/>
            <person name="Kopacek P."/>
            <person name="Ribeiro J.M."/>
        </authorList>
    </citation>
    <scope>NUCLEOTIDE SEQUENCE</scope>
    <source>
        <strain evidence="1">Siblings of single egg batch collected in Ceske Budejovice</strain>
        <tissue evidence="1">Salivary glands</tissue>
    </source>
</reference>
<name>A0A147BFW1_IXORI</name>